<dbReference type="Proteomes" id="UP000321248">
    <property type="component" value="Unassembled WGS sequence"/>
</dbReference>
<dbReference type="AlphaFoldDB" id="A0A5C8KXC0"/>
<protein>
    <submittedName>
        <fullName evidence="1">Outer membrane beta-barrel protein</fullName>
    </submittedName>
</protein>
<name>A0A5C8KXC0_9GAMM</name>
<organism evidence="1 2">
    <name type="scientific">Alkalisalibacterium limincola</name>
    <dbReference type="NCBI Taxonomy" id="2699169"/>
    <lineage>
        <taxon>Bacteria</taxon>
        <taxon>Pseudomonadati</taxon>
        <taxon>Pseudomonadota</taxon>
        <taxon>Gammaproteobacteria</taxon>
        <taxon>Lysobacterales</taxon>
        <taxon>Lysobacteraceae</taxon>
        <taxon>Alkalisalibacterium</taxon>
    </lineage>
</organism>
<keyword evidence="2" id="KW-1185">Reference proteome</keyword>
<reference evidence="1 2" key="1">
    <citation type="submission" date="2019-08" db="EMBL/GenBank/DDBJ databases">
        <authorList>
            <person name="Karlyshev A.V."/>
        </authorList>
    </citation>
    <scope>NUCLEOTIDE SEQUENCE [LARGE SCALE GENOMIC DNA]</scope>
    <source>
        <strain evidence="1 2">Alg18-2.2</strain>
    </source>
</reference>
<dbReference type="Pfam" id="PF10082">
    <property type="entry name" value="BBP2_2"/>
    <property type="match status" value="1"/>
</dbReference>
<evidence type="ECO:0000313" key="1">
    <source>
        <dbReference type="EMBL" id="TXK64474.1"/>
    </source>
</evidence>
<sequence>MNHQTGGRRRGRRNGHGQRLAVIWGALLLMVPPGLASAAELDYRLGVSLQYSDNIALSETDEISETILIPSAAFVYTQEGERLDLQAAGSLEHRSYLDNSFSSEFRSQLALKADVAILPQALTWTLQDYLATLPIDAQDPARPDNVQTTNLFLTGPTWIVRPWERTRLQLEARYANTYAETTDEFNSDRLSFAVRGFHQTSPLATWSWHVEFYDVNTDDSIATVYDYERRDIYGRYERNLPRWGMAAEAGITRVRPEGQGWDEEPHVVVEASWTPNDSFRANAALSRRVSDAAFDIIRNAPTVGDFDLDHAIPALQINEPTAQLFVENRANLRMTNRGRGNTLTVNAFYREQEYLEDAFLDQSSHGASVVFNRQVRARVAIGAYVRAEQRRYESVSRRDRDFEGGVNWTWWWLRNVAVSAGVSHMRRDSNAPGRDYTDNRATVSLIYRRR</sequence>
<proteinExistence type="predicted"/>
<accession>A0A5C8KXC0</accession>
<dbReference type="OrthoDB" id="5979319at2"/>
<dbReference type="EMBL" id="VRTS01000003">
    <property type="protein sequence ID" value="TXK64474.1"/>
    <property type="molecule type" value="Genomic_DNA"/>
</dbReference>
<evidence type="ECO:0000313" key="2">
    <source>
        <dbReference type="Proteomes" id="UP000321248"/>
    </source>
</evidence>
<gene>
    <name evidence="1" type="ORF">FU658_06180</name>
</gene>
<dbReference type="InterPro" id="IPR018759">
    <property type="entry name" value="BBP2_2"/>
</dbReference>
<comment type="caution">
    <text evidence="1">The sequence shown here is derived from an EMBL/GenBank/DDBJ whole genome shotgun (WGS) entry which is preliminary data.</text>
</comment>